<protein>
    <submittedName>
        <fullName evidence="2">Uncharacterized protein</fullName>
    </submittedName>
</protein>
<gene>
    <name evidence="2" type="ORF">B0J12DRAFT_224889</name>
</gene>
<keyword evidence="3" id="KW-1185">Reference proteome</keyword>
<sequence>MLLLRRRLSRSLIDTPVRRCDLVRVGAILGLALPFSCQSTRSRFWNANPARARPSLALLPTVSHTVTVLALHTSLTHLHFCAARPHHNDPCRRAACAVFSGQATPGRYPAAPSASTRCTAVCRRISVTNITAASVLRVDCQCLIEFVVASAWRCAARVAKSAFLEEKSIPSQGDRLFGPGARYQQPRVRSGNPHHGSYSDHAQWLQGDGPTAAIRYLEIKHMPTRRGSTAILRDFTKICSTFRLRR</sequence>
<feature type="region of interest" description="Disordered" evidence="1">
    <location>
        <begin position="175"/>
        <end position="203"/>
    </location>
</feature>
<accession>A0ABQ8GPF6</accession>
<dbReference type="EMBL" id="JAGTJR010000003">
    <property type="protein sequence ID" value="KAH7062067.1"/>
    <property type="molecule type" value="Genomic_DNA"/>
</dbReference>
<evidence type="ECO:0000313" key="2">
    <source>
        <dbReference type="EMBL" id="KAH7062067.1"/>
    </source>
</evidence>
<evidence type="ECO:0000313" key="3">
    <source>
        <dbReference type="Proteomes" id="UP000774617"/>
    </source>
</evidence>
<organism evidence="2 3">
    <name type="scientific">Macrophomina phaseolina</name>
    <dbReference type="NCBI Taxonomy" id="35725"/>
    <lineage>
        <taxon>Eukaryota</taxon>
        <taxon>Fungi</taxon>
        <taxon>Dikarya</taxon>
        <taxon>Ascomycota</taxon>
        <taxon>Pezizomycotina</taxon>
        <taxon>Dothideomycetes</taxon>
        <taxon>Dothideomycetes incertae sedis</taxon>
        <taxon>Botryosphaeriales</taxon>
        <taxon>Botryosphaeriaceae</taxon>
        <taxon>Macrophomina</taxon>
    </lineage>
</organism>
<proteinExistence type="predicted"/>
<comment type="caution">
    <text evidence="2">The sequence shown here is derived from an EMBL/GenBank/DDBJ whole genome shotgun (WGS) entry which is preliminary data.</text>
</comment>
<name>A0ABQ8GPF6_9PEZI</name>
<dbReference type="Proteomes" id="UP000774617">
    <property type="component" value="Unassembled WGS sequence"/>
</dbReference>
<evidence type="ECO:0000256" key="1">
    <source>
        <dbReference type="SAM" id="MobiDB-lite"/>
    </source>
</evidence>
<reference evidence="2 3" key="1">
    <citation type="journal article" date="2021" name="Nat. Commun.">
        <title>Genetic determinants of endophytism in the Arabidopsis root mycobiome.</title>
        <authorList>
            <person name="Mesny F."/>
            <person name="Miyauchi S."/>
            <person name="Thiergart T."/>
            <person name="Pickel B."/>
            <person name="Atanasova L."/>
            <person name="Karlsson M."/>
            <person name="Huettel B."/>
            <person name="Barry K.W."/>
            <person name="Haridas S."/>
            <person name="Chen C."/>
            <person name="Bauer D."/>
            <person name="Andreopoulos W."/>
            <person name="Pangilinan J."/>
            <person name="LaButti K."/>
            <person name="Riley R."/>
            <person name="Lipzen A."/>
            <person name="Clum A."/>
            <person name="Drula E."/>
            <person name="Henrissat B."/>
            <person name="Kohler A."/>
            <person name="Grigoriev I.V."/>
            <person name="Martin F.M."/>
            <person name="Hacquard S."/>
        </authorList>
    </citation>
    <scope>NUCLEOTIDE SEQUENCE [LARGE SCALE GENOMIC DNA]</scope>
    <source>
        <strain evidence="2 3">MPI-SDFR-AT-0080</strain>
    </source>
</reference>